<dbReference type="GO" id="GO:0008970">
    <property type="term" value="F:phospholipase A1 activity"/>
    <property type="evidence" value="ECO:0007669"/>
    <property type="project" value="UniProtKB-UniRule"/>
</dbReference>
<evidence type="ECO:0000313" key="4">
    <source>
        <dbReference type="Proteomes" id="UP000325315"/>
    </source>
</evidence>
<dbReference type="OrthoDB" id="1295866at2759"/>
<dbReference type="EMBL" id="SMMG02000003">
    <property type="protein sequence ID" value="KAA3478973.1"/>
    <property type="molecule type" value="Genomic_DNA"/>
</dbReference>
<keyword evidence="4" id="KW-1185">Reference proteome</keyword>
<dbReference type="PANTHER" id="PTHR31828:SF13">
    <property type="entry name" value="PHOSPHOLIPASE A1"/>
    <property type="match status" value="1"/>
</dbReference>
<keyword evidence="2" id="KW-0443">Lipid metabolism</keyword>
<organism evidence="3 4">
    <name type="scientific">Gossypium australe</name>
    <dbReference type="NCBI Taxonomy" id="47621"/>
    <lineage>
        <taxon>Eukaryota</taxon>
        <taxon>Viridiplantae</taxon>
        <taxon>Streptophyta</taxon>
        <taxon>Embryophyta</taxon>
        <taxon>Tracheophyta</taxon>
        <taxon>Spermatophyta</taxon>
        <taxon>Magnoliopsida</taxon>
        <taxon>eudicotyledons</taxon>
        <taxon>Gunneridae</taxon>
        <taxon>Pentapetalae</taxon>
        <taxon>rosids</taxon>
        <taxon>malvids</taxon>
        <taxon>Malvales</taxon>
        <taxon>Malvaceae</taxon>
        <taxon>Malvoideae</taxon>
        <taxon>Gossypium</taxon>
    </lineage>
</organism>
<keyword evidence="1 2" id="KW-0378">Hydrolase</keyword>
<evidence type="ECO:0000256" key="1">
    <source>
        <dbReference type="ARBA" id="ARBA00022801"/>
    </source>
</evidence>
<keyword evidence="2" id="KW-0442">Lipid degradation</keyword>
<reference evidence="4" key="1">
    <citation type="journal article" date="2019" name="Plant Biotechnol. J.">
        <title>Genome sequencing of the Australian wild diploid species Gossypium australe highlights disease resistance and delayed gland morphogenesis.</title>
        <authorList>
            <person name="Cai Y."/>
            <person name="Cai X."/>
            <person name="Wang Q."/>
            <person name="Wang P."/>
            <person name="Zhang Y."/>
            <person name="Cai C."/>
            <person name="Xu Y."/>
            <person name="Wang K."/>
            <person name="Zhou Z."/>
            <person name="Wang C."/>
            <person name="Geng S."/>
            <person name="Li B."/>
            <person name="Dong Q."/>
            <person name="Hou Y."/>
            <person name="Wang H."/>
            <person name="Ai P."/>
            <person name="Liu Z."/>
            <person name="Yi F."/>
            <person name="Sun M."/>
            <person name="An G."/>
            <person name="Cheng J."/>
            <person name="Zhang Y."/>
            <person name="Shi Q."/>
            <person name="Xie Y."/>
            <person name="Shi X."/>
            <person name="Chang Y."/>
            <person name="Huang F."/>
            <person name="Chen Y."/>
            <person name="Hong S."/>
            <person name="Mi L."/>
            <person name="Sun Q."/>
            <person name="Zhang L."/>
            <person name="Zhou B."/>
            <person name="Peng R."/>
            <person name="Zhang X."/>
            <person name="Liu F."/>
        </authorList>
    </citation>
    <scope>NUCLEOTIDE SEQUENCE [LARGE SCALE GENOMIC DNA]</scope>
    <source>
        <strain evidence="4">cv. PA1801</strain>
    </source>
</reference>
<accession>A0A5B6WC34</accession>
<dbReference type="AlphaFoldDB" id="A0A5B6WC34"/>
<evidence type="ECO:0000313" key="3">
    <source>
        <dbReference type="EMBL" id="KAA3478973.1"/>
    </source>
</evidence>
<comment type="caution">
    <text evidence="3">The sequence shown here is derived from an EMBL/GenBank/DDBJ whole genome shotgun (WGS) entry which is preliminary data.</text>
</comment>
<dbReference type="GO" id="GO:0016042">
    <property type="term" value="P:lipid catabolic process"/>
    <property type="evidence" value="ECO:0007669"/>
    <property type="project" value="UniProtKB-UniRule"/>
</dbReference>
<dbReference type="Proteomes" id="UP000325315">
    <property type="component" value="Unassembled WGS sequence"/>
</dbReference>
<evidence type="ECO:0000256" key="2">
    <source>
        <dbReference type="RuleBase" id="RU367093"/>
    </source>
</evidence>
<name>A0A5B6WC34_9ROSI</name>
<proteinExistence type="inferred from homology"/>
<protein>
    <recommendedName>
        <fullName evidence="2">Phospholipase A1</fullName>
        <ecNumber evidence="2">3.1.1.-</ecNumber>
    </recommendedName>
</protein>
<comment type="function">
    <text evidence="2">Acylhydrolase that catalyzes the hydrolysis of phospholipids at the sn-1 position.</text>
</comment>
<dbReference type="InterPro" id="IPR029058">
    <property type="entry name" value="AB_hydrolase_fold"/>
</dbReference>
<gene>
    <name evidence="3" type="ORF">EPI10_019535</name>
</gene>
<dbReference type="InterPro" id="IPR033556">
    <property type="entry name" value="PLA"/>
</dbReference>
<comment type="similarity">
    <text evidence="2">Belongs to the AB hydrolase superfamily. Lipase family.</text>
</comment>
<dbReference type="PANTHER" id="PTHR31828">
    <property type="entry name" value="PHOSPHOLIPASE A1-IIGAMMA"/>
    <property type="match status" value="1"/>
</dbReference>
<dbReference type="Gene3D" id="3.40.50.1820">
    <property type="entry name" value="alpha/beta hydrolase"/>
    <property type="match status" value="1"/>
</dbReference>
<dbReference type="EC" id="3.1.1.-" evidence="2"/>
<sequence length="77" mass="8652">MDSSSIASRWRELNGEKNWEGLLHPLDLELRRYLIHYLQRAAAAGDAFNGTKASKGYALSLYPPDQFFARAGKPISL</sequence>